<evidence type="ECO:0000313" key="2">
    <source>
        <dbReference type="EMBL" id="RHY35373.1"/>
    </source>
</evidence>
<reference evidence="2 3" key="1">
    <citation type="submission" date="2018-08" db="EMBL/GenBank/DDBJ databases">
        <title>Aphanomyces genome sequencing and annotation.</title>
        <authorList>
            <person name="Minardi D."/>
            <person name="Oidtmann B."/>
            <person name="Van Der Giezen M."/>
            <person name="Studholme D.J."/>
        </authorList>
    </citation>
    <scope>NUCLEOTIDE SEQUENCE [LARGE SCALE GENOMIC DNA]</scope>
    <source>
        <strain evidence="2 3">NJM0002</strain>
    </source>
</reference>
<dbReference type="VEuPathDB" id="FungiDB:H310_13134"/>
<protein>
    <recommendedName>
        <fullName evidence="1">DUF4460 domain-containing protein</fullName>
    </recommendedName>
</protein>
<accession>A0A3R7D7U9</accession>
<proteinExistence type="predicted"/>
<evidence type="ECO:0000313" key="3">
    <source>
        <dbReference type="Proteomes" id="UP000285060"/>
    </source>
</evidence>
<comment type="caution">
    <text evidence="2">The sequence shown here is derived from an EMBL/GenBank/DDBJ whole genome shotgun (WGS) entry which is preliminary data.</text>
</comment>
<dbReference type="AlphaFoldDB" id="A0A3R7D7U9"/>
<gene>
    <name evidence="2" type="ORF">DYB32_000133</name>
</gene>
<dbReference type="Proteomes" id="UP000285060">
    <property type="component" value="Unassembled WGS sequence"/>
</dbReference>
<dbReference type="EMBL" id="QUSY01000003">
    <property type="protein sequence ID" value="RHY35373.1"/>
    <property type="molecule type" value="Genomic_DNA"/>
</dbReference>
<dbReference type="Pfam" id="PF14687">
    <property type="entry name" value="DUF4460"/>
    <property type="match status" value="1"/>
</dbReference>
<dbReference type="InterPro" id="IPR028031">
    <property type="entry name" value="DUF4460"/>
</dbReference>
<evidence type="ECO:0000259" key="1">
    <source>
        <dbReference type="Pfam" id="PF14687"/>
    </source>
</evidence>
<feature type="domain" description="DUF4460" evidence="1">
    <location>
        <begin position="33"/>
        <end position="122"/>
    </location>
</feature>
<sequence length="326" mass="37324">MLLTNGARTAARSVAARRCFATKTKLINMKPINLKITMATFLLRVHPDVMQVDRHSMKEVDQSIRDHNENALKTLNAYLDVASAGCNGEYTSDMLSTREFPLEFYIPTTKKVQRSQRKIKTATYAEFVHVHGNMYTRIFHPVKLSDKLIETSHQALMNPRTTNVAAVHWRQDTNTVLRDLFFQADIPVLSAHPNGELIPWVHICILRSTCSIFSQDEEVVRQVEAEAIFSSNETFEKKFRSMLVRERDVVFKFTTGYEADVLSDESDDGCQVAFVIGFTHDVDRLVEFLTDEIDKLEVALDAAFAPDPTRRRQKRKGIQPVPKRLY</sequence>
<organism evidence="2 3">
    <name type="scientific">Aphanomyces invadans</name>
    <dbReference type="NCBI Taxonomy" id="157072"/>
    <lineage>
        <taxon>Eukaryota</taxon>
        <taxon>Sar</taxon>
        <taxon>Stramenopiles</taxon>
        <taxon>Oomycota</taxon>
        <taxon>Saprolegniomycetes</taxon>
        <taxon>Saprolegniales</taxon>
        <taxon>Verrucalvaceae</taxon>
        <taxon>Aphanomyces</taxon>
    </lineage>
</organism>
<keyword evidence="3" id="KW-1185">Reference proteome</keyword>
<name>A0A3R7D7U9_9STRA</name>